<dbReference type="HOGENOM" id="CLU_950822_0_0_1"/>
<dbReference type="AlphaFoldDB" id="B4I0I3"/>
<dbReference type="PhylomeDB" id="B4I0I3"/>
<dbReference type="KEGG" id="dse:6612345"/>
<feature type="region of interest" description="Disordered" evidence="1">
    <location>
        <begin position="55"/>
        <end position="133"/>
    </location>
</feature>
<organism evidence="3">
    <name type="scientific">Drosophila sechellia</name>
    <name type="common">Fruit fly</name>
    <dbReference type="NCBI Taxonomy" id="7238"/>
    <lineage>
        <taxon>Eukaryota</taxon>
        <taxon>Metazoa</taxon>
        <taxon>Ecdysozoa</taxon>
        <taxon>Arthropoda</taxon>
        <taxon>Hexapoda</taxon>
        <taxon>Insecta</taxon>
        <taxon>Pterygota</taxon>
        <taxon>Neoptera</taxon>
        <taxon>Endopterygota</taxon>
        <taxon>Diptera</taxon>
        <taxon>Brachycera</taxon>
        <taxon>Muscomorpha</taxon>
        <taxon>Ephydroidea</taxon>
        <taxon>Drosophilidae</taxon>
        <taxon>Drosophila</taxon>
        <taxon>Sophophora</taxon>
    </lineage>
</organism>
<proteinExistence type="predicted"/>
<protein>
    <submittedName>
        <fullName evidence="2">GM12445</fullName>
    </submittedName>
</protein>
<feature type="region of interest" description="Disordered" evidence="1">
    <location>
        <begin position="234"/>
        <end position="305"/>
    </location>
</feature>
<sequence length="305" mass="33394">MSTEHLNDAEPVESASARSLVLDRALVNLLHQARRLHLNSVDSYRSLEASLEKAVPELPTTSSDTAHPAATATSSARVFPKRKSSILARAAPKALKTRKTDTHVKTPRGVQCKTAHLPLPPPPPPPSPRCPKPRELSSAMEMADLLRIEIAETDALLDQMLFDAKALERQVVVQCQLHKDAELIRSLEQEYSALSMKCLVEAIQSDCESRDVQDLWSRCQRSLERHAERQAELESEEGLYLDLSEGEGTGKGTQTDVAESQDEILPMLVQRDLPMVAKDGGPRGSGSGDGHLAQGPALDSVEYIE</sequence>
<feature type="compositionally biased region" description="Pro residues" evidence="1">
    <location>
        <begin position="118"/>
        <end position="130"/>
    </location>
</feature>
<evidence type="ECO:0000313" key="2">
    <source>
        <dbReference type="EMBL" id="EDW53014.1"/>
    </source>
</evidence>
<dbReference type="OMA" id="TPRGVQC"/>
<dbReference type="Proteomes" id="UP000001292">
    <property type="component" value="Unassembled WGS sequence"/>
</dbReference>
<keyword evidence="3" id="KW-1185">Reference proteome</keyword>
<dbReference type="EMBL" id="CH480819">
    <property type="protein sequence ID" value="EDW53014.1"/>
    <property type="molecule type" value="Genomic_DNA"/>
</dbReference>
<reference evidence="2 3" key="1">
    <citation type="journal article" date="2007" name="Nature">
        <title>Evolution of genes and genomes on the Drosophila phylogeny.</title>
        <authorList>
            <consortium name="Drosophila 12 Genomes Consortium"/>
            <person name="Clark A.G."/>
            <person name="Eisen M.B."/>
            <person name="Smith D.R."/>
            <person name="Bergman C.M."/>
            <person name="Oliver B."/>
            <person name="Markow T.A."/>
            <person name="Kaufman T.C."/>
            <person name="Kellis M."/>
            <person name="Gelbart W."/>
            <person name="Iyer V.N."/>
            <person name="Pollard D.A."/>
            <person name="Sackton T.B."/>
            <person name="Larracuente A.M."/>
            <person name="Singh N.D."/>
            <person name="Abad J.P."/>
            <person name="Abt D.N."/>
            <person name="Adryan B."/>
            <person name="Aguade M."/>
            <person name="Akashi H."/>
            <person name="Anderson W.W."/>
            <person name="Aquadro C.F."/>
            <person name="Ardell D.H."/>
            <person name="Arguello R."/>
            <person name="Artieri C.G."/>
            <person name="Barbash D.A."/>
            <person name="Barker D."/>
            <person name="Barsanti P."/>
            <person name="Batterham P."/>
            <person name="Batzoglou S."/>
            <person name="Begun D."/>
            <person name="Bhutkar A."/>
            <person name="Blanco E."/>
            <person name="Bosak S.A."/>
            <person name="Bradley R.K."/>
            <person name="Brand A.D."/>
            <person name="Brent M.R."/>
            <person name="Brooks A.N."/>
            <person name="Brown R.H."/>
            <person name="Butlin R.K."/>
            <person name="Caggese C."/>
            <person name="Calvi B.R."/>
            <person name="Bernardo de Carvalho A."/>
            <person name="Caspi A."/>
            <person name="Castrezana S."/>
            <person name="Celniker S.E."/>
            <person name="Chang J.L."/>
            <person name="Chapple C."/>
            <person name="Chatterji S."/>
            <person name="Chinwalla A."/>
            <person name="Civetta A."/>
            <person name="Clifton S.W."/>
            <person name="Comeron J.M."/>
            <person name="Costello J.C."/>
            <person name="Coyne J.A."/>
            <person name="Daub J."/>
            <person name="David R.G."/>
            <person name="Delcher A.L."/>
            <person name="Delehaunty K."/>
            <person name="Do C.B."/>
            <person name="Ebling H."/>
            <person name="Edwards K."/>
            <person name="Eickbush T."/>
            <person name="Evans J.D."/>
            <person name="Filipski A."/>
            <person name="Findeiss S."/>
            <person name="Freyhult E."/>
            <person name="Fulton L."/>
            <person name="Fulton R."/>
            <person name="Garcia A.C."/>
            <person name="Gardiner A."/>
            <person name="Garfield D.A."/>
            <person name="Garvin B.E."/>
            <person name="Gibson G."/>
            <person name="Gilbert D."/>
            <person name="Gnerre S."/>
            <person name="Godfrey J."/>
            <person name="Good R."/>
            <person name="Gotea V."/>
            <person name="Gravely B."/>
            <person name="Greenberg A.J."/>
            <person name="Griffiths-Jones S."/>
            <person name="Gross S."/>
            <person name="Guigo R."/>
            <person name="Gustafson E.A."/>
            <person name="Haerty W."/>
            <person name="Hahn M.W."/>
            <person name="Halligan D.L."/>
            <person name="Halpern A.L."/>
            <person name="Halter G.M."/>
            <person name="Han M.V."/>
            <person name="Heger A."/>
            <person name="Hillier L."/>
            <person name="Hinrichs A.S."/>
            <person name="Holmes I."/>
            <person name="Hoskins R.A."/>
            <person name="Hubisz M.J."/>
            <person name="Hultmark D."/>
            <person name="Huntley M.A."/>
            <person name="Jaffe D.B."/>
            <person name="Jagadeeshan S."/>
            <person name="Jeck W.R."/>
            <person name="Johnson J."/>
            <person name="Jones C.D."/>
            <person name="Jordan W.C."/>
            <person name="Karpen G.H."/>
            <person name="Kataoka E."/>
            <person name="Keightley P.D."/>
            <person name="Kheradpour P."/>
            <person name="Kirkness E.F."/>
            <person name="Koerich L.B."/>
            <person name="Kristiansen K."/>
            <person name="Kudrna D."/>
            <person name="Kulathinal R.J."/>
            <person name="Kumar S."/>
            <person name="Kwok R."/>
            <person name="Lander E."/>
            <person name="Langley C.H."/>
            <person name="Lapoint R."/>
            <person name="Lazzaro B.P."/>
            <person name="Lee S.J."/>
            <person name="Levesque L."/>
            <person name="Li R."/>
            <person name="Lin C.F."/>
            <person name="Lin M.F."/>
            <person name="Lindblad-Toh K."/>
            <person name="Llopart A."/>
            <person name="Long M."/>
            <person name="Low L."/>
            <person name="Lozovsky E."/>
            <person name="Lu J."/>
            <person name="Luo M."/>
            <person name="Machado C.A."/>
            <person name="Makalowski W."/>
            <person name="Marzo M."/>
            <person name="Matsuda M."/>
            <person name="Matzkin L."/>
            <person name="McAllister B."/>
            <person name="McBride C.S."/>
            <person name="McKernan B."/>
            <person name="McKernan K."/>
            <person name="Mendez-Lago M."/>
            <person name="Minx P."/>
            <person name="Mollenhauer M.U."/>
            <person name="Montooth K."/>
            <person name="Mount S.M."/>
            <person name="Mu X."/>
            <person name="Myers E."/>
            <person name="Negre B."/>
            <person name="Newfeld S."/>
            <person name="Nielsen R."/>
            <person name="Noor M.A."/>
            <person name="O'Grady P."/>
            <person name="Pachter L."/>
            <person name="Papaceit M."/>
            <person name="Parisi M.J."/>
            <person name="Parisi M."/>
            <person name="Parts L."/>
            <person name="Pedersen J.S."/>
            <person name="Pesole G."/>
            <person name="Phillippy A.M."/>
            <person name="Ponting C.P."/>
            <person name="Pop M."/>
            <person name="Porcelli D."/>
            <person name="Powell J.R."/>
            <person name="Prohaska S."/>
            <person name="Pruitt K."/>
            <person name="Puig M."/>
            <person name="Quesneville H."/>
            <person name="Ram K.R."/>
            <person name="Rand D."/>
            <person name="Rasmussen M.D."/>
            <person name="Reed L.K."/>
            <person name="Reenan R."/>
            <person name="Reily A."/>
            <person name="Remington K.A."/>
            <person name="Rieger T.T."/>
            <person name="Ritchie M.G."/>
            <person name="Robin C."/>
            <person name="Rogers Y.H."/>
            <person name="Rohde C."/>
            <person name="Rozas J."/>
            <person name="Rubenfield M.J."/>
            <person name="Ruiz A."/>
            <person name="Russo S."/>
            <person name="Salzberg S.L."/>
            <person name="Sanchez-Gracia A."/>
            <person name="Saranga D.J."/>
            <person name="Sato H."/>
            <person name="Schaeffer S.W."/>
            <person name="Schatz M.C."/>
            <person name="Schlenke T."/>
            <person name="Schwartz R."/>
            <person name="Segarra C."/>
            <person name="Singh R.S."/>
            <person name="Sirot L."/>
            <person name="Sirota M."/>
            <person name="Sisneros N.B."/>
            <person name="Smith C.D."/>
            <person name="Smith T.F."/>
            <person name="Spieth J."/>
            <person name="Stage D.E."/>
            <person name="Stark A."/>
            <person name="Stephan W."/>
            <person name="Strausberg R.L."/>
            <person name="Strempel S."/>
            <person name="Sturgill D."/>
            <person name="Sutton G."/>
            <person name="Sutton G.G."/>
            <person name="Tao W."/>
            <person name="Teichmann S."/>
            <person name="Tobari Y.N."/>
            <person name="Tomimura Y."/>
            <person name="Tsolas J.M."/>
            <person name="Valente V.L."/>
            <person name="Venter E."/>
            <person name="Venter J.C."/>
            <person name="Vicario S."/>
            <person name="Vieira F.G."/>
            <person name="Vilella A.J."/>
            <person name="Villasante A."/>
            <person name="Walenz B."/>
            <person name="Wang J."/>
            <person name="Wasserman M."/>
            <person name="Watts T."/>
            <person name="Wilson D."/>
            <person name="Wilson R.K."/>
            <person name="Wing R.A."/>
            <person name="Wolfner M.F."/>
            <person name="Wong A."/>
            <person name="Wong G.K."/>
            <person name="Wu C.I."/>
            <person name="Wu G."/>
            <person name="Yamamoto D."/>
            <person name="Yang H.P."/>
            <person name="Yang S.P."/>
            <person name="Yorke J.A."/>
            <person name="Yoshida K."/>
            <person name="Zdobnov E."/>
            <person name="Zhang P."/>
            <person name="Zhang Y."/>
            <person name="Zimin A.V."/>
            <person name="Baldwin J."/>
            <person name="Abdouelleil A."/>
            <person name="Abdulkadir J."/>
            <person name="Abebe A."/>
            <person name="Abera B."/>
            <person name="Abreu J."/>
            <person name="Acer S.C."/>
            <person name="Aftuck L."/>
            <person name="Alexander A."/>
            <person name="An P."/>
            <person name="Anderson E."/>
            <person name="Anderson S."/>
            <person name="Arachi H."/>
            <person name="Azer M."/>
            <person name="Bachantsang P."/>
            <person name="Barry A."/>
            <person name="Bayul T."/>
            <person name="Berlin A."/>
            <person name="Bessette D."/>
            <person name="Bloom T."/>
            <person name="Blye J."/>
            <person name="Boguslavskiy L."/>
            <person name="Bonnet C."/>
            <person name="Boukhgalter B."/>
            <person name="Bourzgui I."/>
            <person name="Brown A."/>
            <person name="Cahill P."/>
            <person name="Channer S."/>
            <person name="Cheshatsang Y."/>
            <person name="Chuda L."/>
            <person name="Citroen M."/>
            <person name="Collymore A."/>
            <person name="Cooke P."/>
            <person name="Costello M."/>
            <person name="D'Aco K."/>
            <person name="Daza R."/>
            <person name="De Haan G."/>
            <person name="DeGray S."/>
            <person name="DeMaso C."/>
            <person name="Dhargay N."/>
            <person name="Dooley K."/>
            <person name="Dooley E."/>
            <person name="Doricent M."/>
            <person name="Dorje P."/>
            <person name="Dorjee K."/>
            <person name="Dupes A."/>
            <person name="Elong R."/>
            <person name="Falk J."/>
            <person name="Farina A."/>
            <person name="Faro S."/>
            <person name="Ferguson D."/>
            <person name="Fisher S."/>
            <person name="Foley C.D."/>
            <person name="Franke A."/>
            <person name="Friedrich D."/>
            <person name="Gadbois L."/>
            <person name="Gearin G."/>
            <person name="Gearin C.R."/>
            <person name="Giannoukos G."/>
            <person name="Goode T."/>
            <person name="Graham J."/>
            <person name="Grandbois E."/>
            <person name="Grewal S."/>
            <person name="Gyaltsen K."/>
            <person name="Hafez N."/>
            <person name="Hagos B."/>
            <person name="Hall J."/>
            <person name="Henson C."/>
            <person name="Hollinger A."/>
            <person name="Honan T."/>
            <person name="Huard M.D."/>
            <person name="Hughes L."/>
            <person name="Hurhula B."/>
            <person name="Husby M.E."/>
            <person name="Kamat A."/>
            <person name="Kanga B."/>
            <person name="Kashin S."/>
            <person name="Khazanovich D."/>
            <person name="Kisner P."/>
            <person name="Lance K."/>
            <person name="Lara M."/>
            <person name="Lee W."/>
            <person name="Lennon N."/>
            <person name="Letendre F."/>
            <person name="LeVine R."/>
            <person name="Lipovsky A."/>
            <person name="Liu X."/>
            <person name="Liu J."/>
            <person name="Liu S."/>
            <person name="Lokyitsang T."/>
            <person name="Lokyitsang Y."/>
            <person name="Lubonja R."/>
            <person name="Lui A."/>
            <person name="MacDonald P."/>
            <person name="Magnisalis V."/>
            <person name="Maru K."/>
            <person name="Matthews C."/>
            <person name="McCusker W."/>
            <person name="McDonough S."/>
            <person name="Mehta T."/>
            <person name="Meldrim J."/>
            <person name="Meneus L."/>
            <person name="Mihai O."/>
            <person name="Mihalev A."/>
            <person name="Mihova T."/>
            <person name="Mittelman R."/>
            <person name="Mlenga V."/>
            <person name="Montmayeur A."/>
            <person name="Mulrain L."/>
            <person name="Navidi A."/>
            <person name="Naylor J."/>
            <person name="Negash T."/>
            <person name="Nguyen T."/>
            <person name="Nguyen N."/>
            <person name="Nicol R."/>
            <person name="Norbu C."/>
            <person name="Norbu N."/>
            <person name="Novod N."/>
            <person name="O'Neill B."/>
            <person name="Osman S."/>
            <person name="Markiewicz E."/>
            <person name="Oyono O.L."/>
            <person name="Patti C."/>
            <person name="Phunkhang P."/>
            <person name="Pierre F."/>
            <person name="Priest M."/>
            <person name="Raghuraman S."/>
            <person name="Rege F."/>
            <person name="Reyes R."/>
            <person name="Rise C."/>
            <person name="Rogov P."/>
            <person name="Ross K."/>
            <person name="Ryan E."/>
            <person name="Settipalli S."/>
            <person name="Shea T."/>
            <person name="Sherpa N."/>
            <person name="Shi L."/>
            <person name="Shih D."/>
            <person name="Sparrow T."/>
            <person name="Spaulding J."/>
            <person name="Stalker J."/>
            <person name="Stange-Thomann N."/>
            <person name="Stavropoulos S."/>
            <person name="Stone C."/>
            <person name="Strader C."/>
            <person name="Tesfaye S."/>
            <person name="Thomson T."/>
            <person name="Thoulutsang Y."/>
            <person name="Thoulutsang D."/>
            <person name="Topham K."/>
            <person name="Topping I."/>
            <person name="Tsamla T."/>
            <person name="Vassiliev H."/>
            <person name="Vo A."/>
            <person name="Wangchuk T."/>
            <person name="Wangdi T."/>
            <person name="Weiand M."/>
            <person name="Wilkinson J."/>
            <person name="Wilson A."/>
            <person name="Yadav S."/>
            <person name="Young G."/>
            <person name="Yu Q."/>
            <person name="Zembek L."/>
            <person name="Zhong D."/>
            <person name="Zimmer A."/>
            <person name="Zwirko Z."/>
            <person name="Jaffe D.B."/>
            <person name="Alvarez P."/>
            <person name="Brockman W."/>
            <person name="Butler J."/>
            <person name="Chin C."/>
            <person name="Gnerre S."/>
            <person name="Grabherr M."/>
            <person name="Kleber M."/>
            <person name="Mauceli E."/>
            <person name="MacCallum I."/>
        </authorList>
    </citation>
    <scope>NUCLEOTIDE SEQUENCE [LARGE SCALE GENOMIC DNA]</scope>
    <source>
        <strain evidence="3">Rob3c / Tucson 14021-0248.25</strain>
    </source>
</reference>
<evidence type="ECO:0000313" key="3">
    <source>
        <dbReference type="Proteomes" id="UP000001292"/>
    </source>
</evidence>
<accession>B4I0I3</accession>
<evidence type="ECO:0000256" key="1">
    <source>
        <dbReference type="SAM" id="MobiDB-lite"/>
    </source>
</evidence>
<gene>
    <name evidence="2" type="primary">Dsec\GM12445</name>
    <name evidence="2" type="ORF">Dsec_GM12445</name>
</gene>
<name>B4I0I3_DROSE</name>
<feature type="compositionally biased region" description="Low complexity" evidence="1">
    <location>
        <begin position="60"/>
        <end position="76"/>
    </location>
</feature>